<dbReference type="Gene3D" id="2.40.50.140">
    <property type="entry name" value="Nucleic acid-binding proteins"/>
    <property type="match status" value="1"/>
</dbReference>
<organism evidence="9">
    <name type="scientific">freshwater metagenome</name>
    <dbReference type="NCBI Taxonomy" id="449393"/>
    <lineage>
        <taxon>unclassified sequences</taxon>
        <taxon>metagenomes</taxon>
        <taxon>ecological metagenomes</taxon>
    </lineage>
</organism>
<dbReference type="Pfam" id="PF13184">
    <property type="entry name" value="KH_NusA_1st"/>
    <property type="match status" value="1"/>
</dbReference>
<evidence type="ECO:0000259" key="8">
    <source>
        <dbReference type="PROSITE" id="PS50126"/>
    </source>
</evidence>
<keyword evidence="2" id="KW-0963">Cytoplasm</keyword>
<keyword evidence="3" id="KW-0889">Transcription antitermination</keyword>
<dbReference type="SUPFAM" id="SSF50249">
    <property type="entry name" value="Nucleic acid-binding proteins"/>
    <property type="match status" value="1"/>
</dbReference>
<evidence type="ECO:0000256" key="6">
    <source>
        <dbReference type="ARBA" id="ARBA00023163"/>
    </source>
</evidence>
<dbReference type="InterPro" id="IPR009019">
    <property type="entry name" value="KH_sf_prok-type"/>
</dbReference>
<dbReference type="GO" id="GO:0003700">
    <property type="term" value="F:DNA-binding transcription factor activity"/>
    <property type="evidence" value="ECO:0007669"/>
    <property type="project" value="InterPro"/>
</dbReference>
<dbReference type="GO" id="GO:0006353">
    <property type="term" value="P:DNA-templated transcription termination"/>
    <property type="evidence" value="ECO:0007669"/>
    <property type="project" value="UniProtKB-KW"/>
</dbReference>
<dbReference type="PROSITE" id="PS50126">
    <property type="entry name" value="S1"/>
    <property type="match status" value="1"/>
</dbReference>
<dbReference type="PANTHER" id="PTHR22648:SF0">
    <property type="entry name" value="TRANSCRIPTION TERMINATION_ANTITERMINATION PROTEIN NUSA"/>
    <property type="match status" value="1"/>
</dbReference>
<gene>
    <name evidence="9" type="ORF">UFOPK1726_00491</name>
</gene>
<dbReference type="HAMAP" id="MF_00945_B">
    <property type="entry name" value="NusA_B"/>
    <property type="match status" value="1"/>
</dbReference>
<dbReference type="InterPro" id="IPR010213">
    <property type="entry name" value="TF_NusA"/>
</dbReference>
<evidence type="ECO:0000256" key="3">
    <source>
        <dbReference type="ARBA" id="ARBA00022814"/>
    </source>
</evidence>
<dbReference type="AlphaFoldDB" id="A0A6J6EES8"/>
<sequence>MDIDVEALKAVVYEKEMSWEMLMAALEESLLMAYQKSTGRVQNCRVEIDRKTGKVVVWIKDRDEEGNFLPERDDTPAGFGRIAAATAKTVLFERLRDASDIRTVGDFVSREGDIVSGVIQQGMDPKLVYVNLGSVEATIPVQEQVPTEKYVHGNRIRALVLHAKRGPKGPQVMLSRTHPQLVTKLFALEVPEVASGLVQIMAVAREPGHRTKIAVQTSDPDLNPKGACIGPFGQRVRNVMSELAGEKIDIVDFDEDPAIFIASALSPSRVTKVQVLDLANRVARVWVPDFQLSLAIGREGQNARLAARLTGWRIDIRPDTDPELNNQPGAPAAPASE</sequence>
<dbReference type="PANTHER" id="PTHR22648">
    <property type="entry name" value="TRANSCRIPTION TERMINATION FACTOR NUSA"/>
    <property type="match status" value="1"/>
</dbReference>
<evidence type="ECO:0000256" key="7">
    <source>
        <dbReference type="SAM" id="MobiDB-lite"/>
    </source>
</evidence>
<keyword evidence="5" id="KW-0805">Transcription regulation</keyword>
<proteinExistence type="inferred from homology"/>
<keyword evidence="4" id="KW-0694">RNA-binding</keyword>
<dbReference type="CDD" id="cd02134">
    <property type="entry name" value="KH-II_NusA_rpt1"/>
    <property type="match status" value="1"/>
</dbReference>
<feature type="domain" description="S1 motif" evidence="8">
    <location>
        <begin position="112"/>
        <end position="177"/>
    </location>
</feature>
<accession>A0A6J6EES8</accession>
<evidence type="ECO:0000256" key="5">
    <source>
        <dbReference type="ARBA" id="ARBA00023015"/>
    </source>
</evidence>
<dbReference type="CDD" id="cd04455">
    <property type="entry name" value="S1_NusA"/>
    <property type="match status" value="1"/>
</dbReference>
<dbReference type="Pfam" id="PF26594">
    <property type="entry name" value="KH_NusA_2nd"/>
    <property type="match status" value="1"/>
</dbReference>
<dbReference type="GO" id="GO:0005829">
    <property type="term" value="C:cytosol"/>
    <property type="evidence" value="ECO:0007669"/>
    <property type="project" value="TreeGrafter"/>
</dbReference>
<feature type="region of interest" description="Disordered" evidence="7">
    <location>
        <begin position="316"/>
        <end position="337"/>
    </location>
</feature>
<dbReference type="CDD" id="cd22529">
    <property type="entry name" value="KH-II_NusA_rpt2"/>
    <property type="match status" value="1"/>
</dbReference>
<dbReference type="Pfam" id="PF08529">
    <property type="entry name" value="NusA_N"/>
    <property type="match status" value="1"/>
</dbReference>
<dbReference type="InterPro" id="IPR030842">
    <property type="entry name" value="TF_NusA_bacterial"/>
</dbReference>
<dbReference type="SMART" id="SM00316">
    <property type="entry name" value="S1"/>
    <property type="match status" value="1"/>
</dbReference>
<protein>
    <submittedName>
        <fullName evidence="9">Unannotated protein</fullName>
    </submittedName>
</protein>
<dbReference type="InterPro" id="IPR025249">
    <property type="entry name" value="TF_NusA_KH_1st"/>
</dbReference>
<dbReference type="Gene3D" id="3.30.1480.10">
    <property type="entry name" value="NusA, N-terminal domain"/>
    <property type="match status" value="1"/>
</dbReference>
<reference evidence="9" key="1">
    <citation type="submission" date="2020-05" db="EMBL/GenBank/DDBJ databases">
        <authorList>
            <person name="Chiriac C."/>
            <person name="Salcher M."/>
            <person name="Ghai R."/>
            <person name="Kavagutti S V."/>
        </authorList>
    </citation>
    <scope>NUCLEOTIDE SEQUENCE</scope>
</reference>
<dbReference type="GO" id="GO:0031564">
    <property type="term" value="P:transcription antitermination"/>
    <property type="evidence" value="ECO:0007669"/>
    <property type="project" value="UniProtKB-KW"/>
</dbReference>
<dbReference type="GO" id="GO:0003723">
    <property type="term" value="F:RNA binding"/>
    <property type="evidence" value="ECO:0007669"/>
    <property type="project" value="UniProtKB-KW"/>
</dbReference>
<keyword evidence="6" id="KW-0804">Transcription</keyword>
<dbReference type="InterPro" id="IPR036555">
    <property type="entry name" value="NusA_N_sf"/>
</dbReference>
<name>A0A6J6EES8_9ZZZZ</name>
<dbReference type="InterPro" id="IPR015946">
    <property type="entry name" value="KH_dom-like_a/b"/>
</dbReference>
<dbReference type="InterPro" id="IPR003029">
    <property type="entry name" value="S1_domain"/>
</dbReference>
<dbReference type="FunFam" id="3.30.300.20:FF:000002">
    <property type="entry name" value="Transcription termination/antitermination protein NusA"/>
    <property type="match status" value="1"/>
</dbReference>
<keyword evidence="1" id="KW-0806">Transcription termination</keyword>
<evidence type="ECO:0000256" key="2">
    <source>
        <dbReference type="ARBA" id="ARBA00022490"/>
    </source>
</evidence>
<dbReference type="PROSITE" id="PS50084">
    <property type="entry name" value="KH_TYPE_1"/>
    <property type="match status" value="1"/>
</dbReference>
<dbReference type="InterPro" id="IPR012340">
    <property type="entry name" value="NA-bd_OB-fold"/>
</dbReference>
<dbReference type="InterPro" id="IPR013735">
    <property type="entry name" value="TF_NusA_N"/>
</dbReference>
<dbReference type="InterPro" id="IPR058582">
    <property type="entry name" value="KH_NusA_2nd"/>
</dbReference>
<dbReference type="SUPFAM" id="SSF69705">
    <property type="entry name" value="Transcription factor NusA, N-terminal domain"/>
    <property type="match status" value="1"/>
</dbReference>
<evidence type="ECO:0000256" key="1">
    <source>
        <dbReference type="ARBA" id="ARBA00022472"/>
    </source>
</evidence>
<evidence type="ECO:0000256" key="4">
    <source>
        <dbReference type="ARBA" id="ARBA00022884"/>
    </source>
</evidence>
<dbReference type="EMBL" id="CAEZTT010000041">
    <property type="protein sequence ID" value="CAB4574587.1"/>
    <property type="molecule type" value="Genomic_DNA"/>
</dbReference>
<evidence type="ECO:0000313" key="9">
    <source>
        <dbReference type="EMBL" id="CAB4574587.1"/>
    </source>
</evidence>
<dbReference type="FunFam" id="3.30.300.20:FF:000005">
    <property type="entry name" value="Transcription termination/antitermination protein NusA"/>
    <property type="match status" value="1"/>
</dbReference>
<dbReference type="SUPFAM" id="SSF54814">
    <property type="entry name" value="Prokaryotic type KH domain (KH-domain type II)"/>
    <property type="match status" value="2"/>
</dbReference>
<dbReference type="Gene3D" id="3.30.300.20">
    <property type="match status" value="2"/>
</dbReference>
<dbReference type="NCBIfam" id="TIGR01953">
    <property type="entry name" value="NusA"/>
    <property type="match status" value="1"/>
</dbReference>